<keyword evidence="2" id="KW-1185">Reference proteome</keyword>
<comment type="caution">
    <text evidence="1">The sequence shown here is derived from an EMBL/GenBank/DDBJ whole genome shotgun (WGS) entry which is preliminary data.</text>
</comment>
<protein>
    <submittedName>
        <fullName evidence="1">Uncharacterized protein</fullName>
    </submittedName>
</protein>
<sequence length="280" mass="30168">MTHPAPPPPTSAALPVPTDQAVYTAISTDHYPWTDIAVDLATRRSQGASCVFDAWQDGRWARFVWARGEVLGGFTWGGQDVSWATTMQALPRAQVSLSTQSPKIAGLVWAARASTPQPLDDVWPGLQRRLEREMFSGVLVSGTGGSYWDSGQVIGGTLPAPGAAATAYAPYAEVSPQALATLWKELVEVVARSVPLETAWWEVSTRLSVTYDCLDPFAREIALRGTALHIDPALEVSEFRPALLAALRASLARLGVRLADLPTAPLRDRPEWAAAGLETL</sequence>
<name>A0A2K3UUZ8_9DEIO</name>
<evidence type="ECO:0000313" key="1">
    <source>
        <dbReference type="EMBL" id="PNY80352.1"/>
    </source>
</evidence>
<dbReference type="OrthoDB" id="58726at2"/>
<gene>
    <name evidence="1" type="ORF">CVO96_02310</name>
</gene>
<evidence type="ECO:0000313" key="2">
    <source>
        <dbReference type="Proteomes" id="UP000236379"/>
    </source>
</evidence>
<dbReference type="Proteomes" id="UP000236379">
    <property type="component" value="Unassembled WGS sequence"/>
</dbReference>
<accession>A0A2K3UUZ8</accession>
<reference evidence="1 2" key="1">
    <citation type="submission" date="2018-01" db="EMBL/GenBank/DDBJ databases">
        <title>Deinococcus koreensis sp. nov., a radiation-resistant bacterium isolated from river water.</title>
        <authorList>
            <person name="Choi A."/>
        </authorList>
    </citation>
    <scope>NUCLEOTIDE SEQUENCE [LARGE SCALE GENOMIC DNA]</scope>
    <source>
        <strain evidence="1 2">SJW1-2</strain>
    </source>
</reference>
<proteinExistence type="predicted"/>
<organism evidence="1 2">
    <name type="scientific">Deinococcus koreensis</name>
    <dbReference type="NCBI Taxonomy" id="2054903"/>
    <lineage>
        <taxon>Bacteria</taxon>
        <taxon>Thermotogati</taxon>
        <taxon>Deinococcota</taxon>
        <taxon>Deinococci</taxon>
        <taxon>Deinococcales</taxon>
        <taxon>Deinococcaceae</taxon>
        <taxon>Deinococcus</taxon>
    </lineage>
</organism>
<dbReference type="EMBL" id="PPPD01000001">
    <property type="protein sequence ID" value="PNY80352.1"/>
    <property type="molecule type" value="Genomic_DNA"/>
</dbReference>
<dbReference type="AlphaFoldDB" id="A0A2K3UUZ8"/>